<protein>
    <submittedName>
        <fullName evidence="1">Uncharacterized protein</fullName>
    </submittedName>
</protein>
<sequence length="82" mass="8696">MDDVAQKLVVELGEFAPIGGPHRQHLLGHATWLGAASTEAHIHETFLDGFENAMNAAVSRDIYSLQAAGSSHWAAAASSQVK</sequence>
<reference evidence="1" key="1">
    <citation type="submission" date="2022-11" db="EMBL/GenBank/DDBJ databases">
        <title>Minimal conservation of predation-associated metabolite biosynthetic gene clusters underscores biosynthetic potential of Myxococcota including descriptions for ten novel species: Archangium lansinium sp. nov., Myxococcus landrumus sp. nov., Nannocystis bai.</title>
        <authorList>
            <person name="Ahearne A."/>
            <person name="Stevens C."/>
            <person name="Dowd S."/>
        </authorList>
    </citation>
    <scope>NUCLEOTIDE SEQUENCE</scope>
    <source>
        <strain evidence="1">Fl3</strain>
    </source>
</reference>
<dbReference type="RefSeq" id="WP_269035770.1">
    <property type="nucleotide sequence ID" value="NZ_CP114040.1"/>
</dbReference>
<evidence type="ECO:0000313" key="2">
    <source>
        <dbReference type="Proteomes" id="UP001164459"/>
    </source>
</evidence>
<name>A0ABY7H2E7_9BACT</name>
<organism evidence="1 2">
    <name type="scientific">Nannocystis punicea</name>
    <dbReference type="NCBI Taxonomy" id="2995304"/>
    <lineage>
        <taxon>Bacteria</taxon>
        <taxon>Pseudomonadati</taxon>
        <taxon>Myxococcota</taxon>
        <taxon>Polyangia</taxon>
        <taxon>Nannocystales</taxon>
        <taxon>Nannocystaceae</taxon>
        <taxon>Nannocystis</taxon>
    </lineage>
</organism>
<proteinExistence type="predicted"/>
<gene>
    <name evidence="1" type="ORF">O0S08_45395</name>
</gene>
<accession>A0ABY7H2E7</accession>
<evidence type="ECO:0000313" key="1">
    <source>
        <dbReference type="EMBL" id="WAS93434.1"/>
    </source>
</evidence>
<keyword evidence="2" id="KW-1185">Reference proteome</keyword>
<dbReference type="Proteomes" id="UP001164459">
    <property type="component" value="Chromosome"/>
</dbReference>
<dbReference type="EMBL" id="CP114040">
    <property type="protein sequence ID" value="WAS93434.1"/>
    <property type="molecule type" value="Genomic_DNA"/>
</dbReference>